<dbReference type="InterPro" id="IPR044015">
    <property type="entry name" value="FBPase_C_dom"/>
</dbReference>
<dbReference type="PANTHER" id="PTHR11556:SF41">
    <property type="entry name" value="FRUCTOSE-1,6-BISPHOSPHATASE, CYTOSOLIC"/>
    <property type="match status" value="1"/>
</dbReference>
<protein>
    <recommendedName>
        <fullName evidence="1">D-fructose-1,6-bisphosphate 1-phosphohydrolase</fullName>
    </recommendedName>
</protein>
<dbReference type="GO" id="GO:0005986">
    <property type="term" value="P:sucrose biosynthetic process"/>
    <property type="evidence" value="ECO:0007669"/>
    <property type="project" value="TreeGrafter"/>
</dbReference>
<dbReference type="GO" id="GO:0030388">
    <property type="term" value="P:fructose 1,6-bisphosphate metabolic process"/>
    <property type="evidence" value="ECO:0007669"/>
    <property type="project" value="TreeGrafter"/>
</dbReference>
<dbReference type="Proteomes" id="UP000507245">
    <property type="component" value="Unassembled WGS sequence"/>
</dbReference>
<dbReference type="GO" id="GO:0006094">
    <property type="term" value="P:gluconeogenesis"/>
    <property type="evidence" value="ECO:0007669"/>
    <property type="project" value="TreeGrafter"/>
</dbReference>
<evidence type="ECO:0000313" key="4">
    <source>
        <dbReference type="Proteomes" id="UP000507245"/>
    </source>
</evidence>
<dbReference type="Gene3D" id="3.30.540.10">
    <property type="entry name" value="Fructose-1,6-Bisphosphatase, subunit A, domain 1"/>
    <property type="match status" value="1"/>
</dbReference>
<dbReference type="SUPFAM" id="SSF56655">
    <property type="entry name" value="Carbohydrate phosphatase"/>
    <property type="match status" value="1"/>
</dbReference>
<feature type="domain" description="Fructose-1-6-bisphosphatase class 1 C-terminal" evidence="2">
    <location>
        <begin position="44"/>
        <end position="89"/>
    </location>
</feature>
<dbReference type="PANTHER" id="PTHR11556">
    <property type="entry name" value="FRUCTOSE-1,6-BISPHOSPHATASE-RELATED"/>
    <property type="match status" value="1"/>
</dbReference>
<reference evidence="4" key="1">
    <citation type="journal article" date="2020" name="Genome Biol.">
        <title>Gamete binning: chromosome-level and haplotype-resolved genome assembly enabled by high-throughput single-cell sequencing of gamete genomes.</title>
        <authorList>
            <person name="Campoy J.A."/>
            <person name="Sun H."/>
            <person name="Goel M."/>
            <person name="Jiao W.-B."/>
            <person name="Folz-Donahue K."/>
            <person name="Wang N."/>
            <person name="Rubio M."/>
            <person name="Liu C."/>
            <person name="Kukat C."/>
            <person name="Ruiz D."/>
            <person name="Huettel B."/>
            <person name="Schneeberger K."/>
        </authorList>
    </citation>
    <scope>NUCLEOTIDE SEQUENCE [LARGE SCALE GENOMIC DNA]</scope>
    <source>
        <strain evidence="4">cv. Rojo Pasion</strain>
    </source>
</reference>
<proteinExistence type="predicted"/>
<dbReference type="GO" id="GO:0006000">
    <property type="term" value="P:fructose metabolic process"/>
    <property type="evidence" value="ECO:0007669"/>
    <property type="project" value="TreeGrafter"/>
</dbReference>
<dbReference type="AlphaFoldDB" id="A0A6J5WER4"/>
<dbReference type="GO" id="GO:0042132">
    <property type="term" value="F:fructose 1,6-bisphosphate 1-phosphatase activity"/>
    <property type="evidence" value="ECO:0007669"/>
    <property type="project" value="InterPro"/>
</dbReference>
<dbReference type="OrthoDB" id="9540059at2759"/>
<accession>A0A6J5WER4</accession>
<dbReference type="InterPro" id="IPR000146">
    <property type="entry name" value="FBPase_class-1"/>
</dbReference>
<dbReference type="GO" id="GO:0006002">
    <property type="term" value="P:fructose 6-phosphate metabolic process"/>
    <property type="evidence" value="ECO:0007669"/>
    <property type="project" value="TreeGrafter"/>
</dbReference>
<dbReference type="PRINTS" id="PR00115">
    <property type="entry name" value="F16BPHPHTASE"/>
</dbReference>
<dbReference type="Gene3D" id="3.40.190.80">
    <property type="match status" value="1"/>
</dbReference>
<sequence>MYGSSCTIVCLELQLVISTGRGVNGFTLDPALGEFLLTHSNIKIPQKGKIYSVNEGNAQTWDDQTAKYVGKCKFPKDGSSPESLRYFGRGVYLCVT</sequence>
<dbReference type="Pfam" id="PF18913">
    <property type="entry name" value="FBPase_C"/>
    <property type="match status" value="1"/>
</dbReference>
<organism evidence="3 4">
    <name type="scientific">Prunus armeniaca</name>
    <name type="common">Apricot</name>
    <name type="synonym">Armeniaca vulgaris</name>
    <dbReference type="NCBI Taxonomy" id="36596"/>
    <lineage>
        <taxon>Eukaryota</taxon>
        <taxon>Viridiplantae</taxon>
        <taxon>Streptophyta</taxon>
        <taxon>Embryophyta</taxon>
        <taxon>Tracheophyta</taxon>
        <taxon>Spermatophyta</taxon>
        <taxon>Magnoliopsida</taxon>
        <taxon>eudicotyledons</taxon>
        <taxon>Gunneridae</taxon>
        <taxon>Pentapetalae</taxon>
        <taxon>rosids</taxon>
        <taxon>fabids</taxon>
        <taxon>Rosales</taxon>
        <taxon>Rosaceae</taxon>
        <taxon>Amygdaloideae</taxon>
        <taxon>Amygdaleae</taxon>
        <taxon>Prunus</taxon>
    </lineage>
</organism>
<dbReference type="EMBL" id="CAEKKB010000001">
    <property type="protein sequence ID" value="CAB4298112.1"/>
    <property type="molecule type" value="Genomic_DNA"/>
</dbReference>
<evidence type="ECO:0000256" key="1">
    <source>
        <dbReference type="ARBA" id="ARBA00032973"/>
    </source>
</evidence>
<gene>
    <name evidence="3" type="ORF">ORAREDHAP_LOCUS10272</name>
</gene>
<dbReference type="InterPro" id="IPR028343">
    <property type="entry name" value="FBPtase"/>
</dbReference>
<name>A0A6J5WER4_PRUAR</name>
<evidence type="ECO:0000313" key="3">
    <source>
        <dbReference type="EMBL" id="CAB4298112.1"/>
    </source>
</evidence>
<dbReference type="GO" id="GO:0005829">
    <property type="term" value="C:cytosol"/>
    <property type="evidence" value="ECO:0007669"/>
    <property type="project" value="TreeGrafter"/>
</dbReference>
<keyword evidence="4" id="KW-1185">Reference proteome</keyword>
<evidence type="ECO:0000259" key="2">
    <source>
        <dbReference type="Pfam" id="PF18913"/>
    </source>
</evidence>